<keyword evidence="2" id="KW-1185">Reference proteome</keyword>
<organism evidence="1 2">
    <name type="scientific">Eragrostis curvula</name>
    <name type="common">weeping love grass</name>
    <dbReference type="NCBI Taxonomy" id="38414"/>
    <lineage>
        <taxon>Eukaryota</taxon>
        <taxon>Viridiplantae</taxon>
        <taxon>Streptophyta</taxon>
        <taxon>Embryophyta</taxon>
        <taxon>Tracheophyta</taxon>
        <taxon>Spermatophyta</taxon>
        <taxon>Magnoliopsida</taxon>
        <taxon>Liliopsida</taxon>
        <taxon>Poales</taxon>
        <taxon>Poaceae</taxon>
        <taxon>PACMAD clade</taxon>
        <taxon>Chloridoideae</taxon>
        <taxon>Eragrostideae</taxon>
        <taxon>Eragrostidinae</taxon>
        <taxon>Eragrostis</taxon>
    </lineage>
</organism>
<sequence length="175" mass="18410">MLLMWSFGGGDAGARRSRAAAARRLRSLHGRRLLLPDPNLSSLLGAPSVWLSYMSPGTSSSGSSTARSSSTAGFPSVRLASGRVGACIGELDGDLVLGASGVILASLSVILAASESLKLSVKVSFWGLPQNYQKEHIYMHDSVMALMSGGDKAAPKGNNLLFCKFLVVGERQKEK</sequence>
<name>A0A5J9UHF5_9POAL</name>
<comment type="caution">
    <text evidence="1">The sequence shown here is derived from an EMBL/GenBank/DDBJ whole genome shotgun (WGS) entry which is preliminary data.</text>
</comment>
<gene>
    <name evidence="1" type="ORF">EJB05_32841</name>
</gene>
<feature type="non-terminal residue" evidence="1">
    <location>
        <position position="1"/>
    </location>
</feature>
<accession>A0A5J9UHF5</accession>
<evidence type="ECO:0000313" key="2">
    <source>
        <dbReference type="Proteomes" id="UP000324897"/>
    </source>
</evidence>
<reference evidence="1 2" key="1">
    <citation type="journal article" date="2019" name="Sci. Rep.">
        <title>A high-quality genome of Eragrostis curvula grass provides insights into Poaceae evolution and supports new strategies to enhance forage quality.</title>
        <authorList>
            <person name="Carballo J."/>
            <person name="Santos B.A.C.M."/>
            <person name="Zappacosta D."/>
            <person name="Garbus I."/>
            <person name="Selva J.P."/>
            <person name="Gallo C.A."/>
            <person name="Diaz A."/>
            <person name="Albertini E."/>
            <person name="Caccamo M."/>
            <person name="Echenique V."/>
        </authorList>
    </citation>
    <scope>NUCLEOTIDE SEQUENCE [LARGE SCALE GENOMIC DNA]</scope>
    <source>
        <strain evidence="2">cv. Victoria</strain>
        <tissue evidence="1">Leaf</tissue>
    </source>
</reference>
<dbReference type="Proteomes" id="UP000324897">
    <property type="component" value="Unassembled WGS sequence"/>
</dbReference>
<dbReference type="AlphaFoldDB" id="A0A5J9UHF5"/>
<evidence type="ECO:0000313" key="1">
    <source>
        <dbReference type="EMBL" id="TVU23102.1"/>
    </source>
</evidence>
<dbReference type="Gramene" id="TVU23102">
    <property type="protein sequence ID" value="TVU23102"/>
    <property type="gene ID" value="EJB05_32841"/>
</dbReference>
<dbReference type="EMBL" id="RWGY01000026">
    <property type="protein sequence ID" value="TVU23102.1"/>
    <property type="molecule type" value="Genomic_DNA"/>
</dbReference>
<proteinExistence type="predicted"/>
<protein>
    <submittedName>
        <fullName evidence="1">Uncharacterized protein</fullName>
    </submittedName>
</protein>